<proteinExistence type="predicted"/>
<organism evidence="9 10">
    <name type="scientific">Eggerthella lenta</name>
    <name type="common">Eubacterium lentum</name>
    <dbReference type="NCBI Taxonomy" id="84112"/>
    <lineage>
        <taxon>Bacteria</taxon>
        <taxon>Bacillati</taxon>
        <taxon>Actinomycetota</taxon>
        <taxon>Coriobacteriia</taxon>
        <taxon>Eggerthellales</taxon>
        <taxon>Eggerthellaceae</taxon>
        <taxon>Eggerthella</taxon>
    </lineage>
</organism>
<comment type="caution">
    <text evidence="9">The sequence shown here is derived from an EMBL/GenBank/DDBJ whole genome shotgun (WGS) entry which is preliminary data.</text>
</comment>
<dbReference type="GeneID" id="69510409"/>
<evidence type="ECO:0000313" key="9">
    <source>
        <dbReference type="EMBL" id="RDB77712.1"/>
    </source>
</evidence>
<gene>
    <name evidence="9" type="ORF">C1872_11050</name>
</gene>
<feature type="signal peptide" evidence="7">
    <location>
        <begin position="1"/>
        <end position="38"/>
    </location>
</feature>
<dbReference type="InterPro" id="IPR019931">
    <property type="entry name" value="LPXTG_anchor"/>
</dbReference>
<keyword evidence="2" id="KW-0964">Secreted</keyword>
<dbReference type="PROSITE" id="PS50847">
    <property type="entry name" value="GRAM_POS_ANCHORING"/>
    <property type="match status" value="1"/>
</dbReference>
<name>A0A369MP56_EGGLN</name>
<feature type="compositionally biased region" description="Gly residues" evidence="5">
    <location>
        <begin position="184"/>
        <end position="208"/>
    </location>
</feature>
<evidence type="ECO:0000256" key="7">
    <source>
        <dbReference type="SAM" id="SignalP"/>
    </source>
</evidence>
<feature type="chain" id="PRO_5038773825" description="Gram-positive cocci surface proteins LPxTG domain-containing protein" evidence="7">
    <location>
        <begin position="39"/>
        <end position="254"/>
    </location>
</feature>
<evidence type="ECO:0000313" key="10">
    <source>
        <dbReference type="Proteomes" id="UP000253752"/>
    </source>
</evidence>
<feature type="domain" description="Gram-positive cocci surface proteins LPxTG" evidence="8">
    <location>
        <begin position="219"/>
        <end position="254"/>
    </location>
</feature>
<keyword evidence="6" id="KW-0472">Membrane</keyword>
<feature type="transmembrane region" description="Helical" evidence="6">
    <location>
        <begin position="227"/>
        <end position="247"/>
    </location>
</feature>
<accession>A0A369MP56</accession>
<evidence type="ECO:0000256" key="3">
    <source>
        <dbReference type="ARBA" id="ARBA00022729"/>
    </source>
</evidence>
<keyword evidence="4" id="KW-0572">Peptidoglycan-anchor</keyword>
<keyword evidence="3 7" id="KW-0732">Signal</keyword>
<keyword evidence="6" id="KW-1133">Transmembrane helix</keyword>
<keyword evidence="1" id="KW-0134">Cell wall</keyword>
<keyword evidence="6" id="KW-0812">Transmembrane</keyword>
<evidence type="ECO:0000259" key="8">
    <source>
        <dbReference type="PROSITE" id="PS50847"/>
    </source>
</evidence>
<evidence type="ECO:0000256" key="4">
    <source>
        <dbReference type="ARBA" id="ARBA00023088"/>
    </source>
</evidence>
<evidence type="ECO:0000256" key="5">
    <source>
        <dbReference type="SAM" id="MobiDB-lite"/>
    </source>
</evidence>
<evidence type="ECO:0000256" key="6">
    <source>
        <dbReference type="SAM" id="Phobius"/>
    </source>
</evidence>
<reference evidence="9 10" key="1">
    <citation type="journal article" date="2018" name="Elife">
        <title>Discovery and characterization of a prevalent human gut bacterial enzyme sufficient for the inactivation of a family of plant toxins.</title>
        <authorList>
            <person name="Koppel N."/>
            <person name="Bisanz J.E."/>
            <person name="Pandelia M.E."/>
            <person name="Turnbaugh P.J."/>
            <person name="Balskus E.P."/>
        </authorList>
    </citation>
    <scope>NUCLEOTIDE SEQUENCE [LARGE SCALE GENOMIC DNA]</scope>
    <source>
        <strain evidence="9 10">MR1 #12</strain>
    </source>
</reference>
<protein>
    <recommendedName>
        <fullName evidence="8">Gram-positive cocci surface proteins LPxTG domain-containing protein</fullName>
    </recommendedName>
</protein>
<dbReference type="EMBL" id="PPTX01000017">
    <property type="protein sequence ID" value="RDB77712.1"/>
    <property type="molecule type" value="Genomic_DNA"/>
</dbReference>
<dbReference type="AlphaFoldDB" id="A0A369MP56"/>
<evidence type="ECO:0000256" key="1">
    <source>
        <dbReference type="ARBA" id="ARBA00022512"/>
    </source>
</evidence>
<evidence type="ECO:0000256" key="2">
    <source>
        <dbReference type="ARBA" id="ARBA00022525"/>
    </source>
</evidence>
<feature type="region of interest" description="Disordered" evidence="5">
    <location>
        <begin position="183"/>
        <end position="209"/>
    </location>
</feature>
<dbReference type="RefSeq" id="WP_009608884.1">
    <property type="nucleotide sequence ID" value="NZ_CP089331.1"/>
</dbReference>
<dbReference type="Proteomes" id="UP000253752">
    <property type="component" value="Unassembled WGS sequence"/>
</dbReference>
<sequence>MMTCRRSRCGVLAFAAAALAVAAALAMPMFARSAAAYAAPAGPPTVVYDSAAREFFVRNADGGSLFDTLENLVPGDSSSHTVAVRVENARTPVALYLRPSCDRAVADVIGPVRVVMSADGRTLYDGEIGELLREGALPVKMAELSGGRSADFTLDVLVPVTLGNEAAGLENHVHWTLIAQDEGGSAGAGGSEGSEGEGGSGGSSGTCGAGTVEADVSTLTKTGDSPYALAALAAAVGAAAVLAAVFVRSRRGSR</sequence>